<proteinExistence type="predicted"/>
<gene>
    <name evidence="2" type="ORF">HMI49_17630</name>
</gene>
<evidence type="ECO:0000313" key="2">
    <source>
        <dbReference type="EMBL" id="NOK35023.1"/>
    </source>
</evidence>
<dbReference type="AlphaFoldDB" id="A0A3A8IL38"/>
<sequence length="265" mass="30634">MSDLTKFEMRQFERLFGMSSGYVLNFSNRTFEDFIADSAKRIISEPKYYRHSGSKANRLRAFWEVEPNHVVGKLSADLLDYTRIEKLIENKDLFDSCQKIAQRLLHDAPAINIDALTPVSTEREFEALVNAVKISIENNEPESALDRLHTFFIKYLRLVCSGRKISIDREKPLHSLMGEYIKALKQQNAIESEMTERILKSTISHLDAFSRVRNEQSLAHDNRMLNYEESLLIFNQVTSTVRFIRAIEDRLAKQAAPVADDDIPF</sequence>
<dbReference type="Pfam" id="PF14355">
    <property type="entry name" value="Abi_C"/>
    <property type="match status" value="1"/>
</dbReference>
<protein>
    <submittedName>
        <fullName evidence="2">Abortive infection family protein</fullName>
    </submittedName>
</protein>
<feature type="domain" description="Abortive infection protein-like C-terminal" evidence="1">
    <location>
        <begin position="174"/>
        <end position="244"/>
    </location>
</feature>
<accession>A0A3A8IL38</accession>
<reference evidence="2 3" key="1">
    <citation type="submission" date="2020-05" db="EMBL/GenBank/DDBJ databases">
        <authorList>
            <person name="Whitworth D."/>
        </authorList>
    </citation>
    <scope>NUCLEOTIDE SEQUENCE [LARGE SCALE GENOMIC DNA]</scope>
    <source>
        <strain evidence="2 3">AB043B</strain>
    </source>
</reference>
<dbReference type="EMBL" id="JABFJV010000091">
    <property type="protein sequence ID" value="NOK35023.1"/>
    <property type="molecule type" value="Genomic_DNA"/>
</dbReference>
<dbReference type="RefSeq" id="WP_120525429.1">
    <property type="nucleotide sequence ID" value="NZ_JABFJV010000091.1"/>
</dbReference>
<dbReference type="InterPro" id="IPR026001">
    <property type="entry name" value="Abi-like_C"/>
</dbReference>
<name>A0A3A8IL38_9BACT</name>
<comment type="caution">
    <text evidence="2">The sequence shown here is derived from an EMBL/GenBank/DDBJ whole genome shotgun (WGS) entry which is preliminary data.</text>
</comment>
<keyword evidence="3" id="KW-1185">Reference proteome</keyword>
<dbReference type="Proteomes" id="UP000563426">
    <property type="component" value="Unassembled WGS sequence"/>
</dbReference>
<evidence type="ECO:0000259" key="1">
    <source>
        <dbReference type="Pfam" id="PF14355"/>
    </source>
</evidence>
<dbReference type="OrthoDB" id="5521926at2"/>
<evidence type="ECO:0000313" key="3">
    <source>
        <dbReference type="Proteomes" id="UP000563426"/>
    </source>
</evidence>
<organism evidence="2 3">
    <name type="scientific">Corallococcus exercitus</name>
    <dbReference type="NCBI Taxonomy" id="2316736"/>
    <lineage>
        <taxon>Bacteria</taxon>
        <taxon>Pseudomonadati</taxon>
        <taxon>Myxococcota</taxon>
        <taxon>Myxococcia</taxon>
        <taxon>Myxococcales</taxon>
        <taxon>Cystobacterineae</taxon>
        <taxon>Myxococcaceae</taxon>
        <taxon>Corallococcus</taxon>
    </lineage>
</organism>